<comment type="cofactor">
    <cofactor evidence="3">
        <name>Zn(2+)</name>
        <dbReference type="ChEBI" id="CHEBI:29105"/>
    </cofactor>
</comment>
<evidence type="ECO:0000313" key="11">
    <source>
        <dbReference type="Proteomes" id="UP000231426"/>
    </source>
</evidence>
<dbReference type="PANTHER" id="PTHR34448:SF3">
    <property type="entry name" value="AMINOPEPTIDASE AMPS"/>
    <property type="match status" value="1"/>
</dbReference>
<dbReference type="Gene3D" id="3.40.1830.10">
    <property type="entry name" value="Thermophilic metalloprotease (M29)"/>
    <property type="match status" value="1"/>
</dbReference>
<dbReference type="EMBL" id="PFBV01000003">
    <property type="protein sequence ID" value="PIT88486.1"/>
    <property type="molecule type" value="Genomic_DNA"/>
</dbReference>
<dbReference type="PANTHER" id="PTHR34448">
    <property type="entry name" value="AMINOPEPTIDASE"/>
    <property type="match status" value="1"/>
</dbReference>
<dbReference type="PRINTS" id="PR00919">
    <property type="entry name" value="THERMOPTASE"/>
</dbReference>
<protein>
    <submittedName>
        <fullName evidence="10">Aminopeptidase</fullName>
    </submittedName>
</protein>
<sequence>MFTKKILERYAQVLVWALEQARAGSGGIYRPGDIVSITFHIGGLKLAEAVHKTLLSKGLCPVLELRQTAGMESNFYKLANDQQMEFRTPWCDQLCHSLNGDIYILAPDSISHLVKTDPKKLSRRAIILKQGQKILEKREECGEYGWTLCCLPTAAQAAAAGMTIREYGNEIIRACYLDNNNPVAIWESLTRKSQHIKNWLKQLDIRHVHVESDNIDLSVNIGQDRKWVGFSGCNIPGFEIFTSPDYRGTNGIYYSNMPSYRLGHLIRGVRLEFKQGDVVRATAEEGEDFLRGQLNTDTGAKRLGEFSLTDKRMSPISRFMAETLYDENVGNPNGNCHVAIGNSYSDTYSGNEQLNDEKKSLLGFNDSAIHWDLVNTESKRVTALLKGGVKKVIYDDGIFLVD</sequence>
<keyword evidence="7" id="KW-0479">Metal-binding</keyword>
<comment type="cofactor">
    <cofactor evidence="1">
        <name>Co(2+)</name>
        <dbReference type="ChEBI" id="CHEBI:48828"/>
    </cofactor>
</comment>
<dbReference type="InterPro" id="IPR035097">
    <property type="entry name" value="M29_N-terminal"/>
</dbReference>
<dbReference type="GO" id="GO:0004177">
    <property type="term" value="F:aminopeptidase activity"/>
    <property type="evidence" value="ECO:0007669"/>
    <property type="project" value="UniProtKB-KW"/>
</dbReference>
<evidence type="ECO:0000256" key="2">
    <source>
        <dbReference type="ARBA" id="ARBA00001946"/>
    </source>
</evidence>
<dbReference type="InterPro" id="IPR000787">
    <property type="entry name" value="Peptidase_M29"/>
</dbReference>
<comment type="caution">
    <text evidence="10">The sequence shown here is derived from an EMBL/GenBank/DDBJ whole genome shotgun (WGS) entry which is preliminary data.</text>
</comment>
<dbReference type="SUPFAM" id="SSF144052">
    <property type="entry name" value="Thermophilic metalloprotease-like"/>
    <property type="match status" value="1"/>
</dbReference>
<dbReference type="Pfam" id="PF02073">
    <property type="entry name" value="Peptidase_M29"/>
    <property type="match status" value="1"/>
</dbReference>
<comment type="similarity">
    <text evidence="4">Belongs to the peptidase M29 family.</text>
</comment>
<dbReference type="GO" id="GO:0006508">
    <property type="term" value="P:proteolysis"/>
    <property type="evidence" value="ECO:0007669"/>
    <property type="project" value="UniProtKB-KW"/>
</dbReference>
<dbReference type="AlphaFoldDB" id="A0A2M6W6S4"/>
<comment type="cofactor">
    <cofactor evidence="2">
        <name>Mg(2+)</name>
        <dbReference type="ChEBI" id="CHEBI:18420"/>
    </cofactor>
</comment>
<evidence type="ECO:0000256" key="9">
    <source>
        <dbReference type="ARBA" id="ARBA00023049"/>
    </source>
</evidence>
<evidence type="ECO:0000256" key="3">
    <source>
        <dbReference type="ARBA" id="ARBA00001947"/>
    </source>
</evidence>
<evidence type="ECO:0000256" key="5">
    <source>
        <dbReference type="ARBA" id="ARBA00022438"/>
    </source>
</evidence>
<proteinExistence type="inferred from homology"/>
<name>A0A2M6W6S4_9BACT</name>
<dbReference type="Proteomes" id="UP000231426">
    <property type="component" value="Unassembled WGS sequence"/>
</dbReference>
<organism evidence="10 11">
    <name type="scientific">Candidatus Magasanikbacteria bacterium CG10_big_fil_rev_8_21_14_0_10_36_32</name>
    <dbReference type="NCBI Taxonomy" id="1974646"/>
    <lineage>
        <taxon>Bacteria</taxon>
        <taxon>Candidatus Magasanikiibacteriota</taxon>
    </lineage>
</organism>
<evidence type="ECO:0000256" key="6">
    <source>
        <dbReference type="ARBA" id="ARBA00022670"/>
    </source>
</evidence>
<keyword evidence="9" id="KW-0482">Metalloprotease</keyword>
<evidence type="ECO:0000256" key="1">
    <source>
        <dbReference type="ARBA" id="ARBA00001941"/>
    </source>
</evidence>
<dbReference type="GO" id="GO:0008237">
    <property type="term" value="F:metallopeptidase activity"/>
    <property type="evidence" value="ECO:0007669"/>
    <property type="project" value="UniProtKB-KW"/>
</dbReference>
<reference evidence="11" key="1">
    <citation type="submission" date="2017-09" db="EMBL/GenBank/DDBJ databases">
        <title>Depth-based differentiation of microbial function through sediment-hosted aquifers and enrichment of novel symbionts in the deep terrestrial subsurface.</title>
        <authorList>
            <person name="Probst A.J."/>
            <person name="Ladd B."/>
            <person name="Jarett J.K."/>
            <person name="Geller-Mcgrath D.E."/>
            <person name="Sieber C.M.K."/>
            <person name="Emerson J.B."/>
            <person name="Anantharaman K."/>
            <person name="Thomas B.C."/>
            <person name="Malmstrom R."/>
            <person name="Stieglmeier M."/>
            <person name="Klingl A."/>
            <person name="Woyke T."/>
            <person name="Ryan C.M."/>
            <person name="Banfield J.F."/>
        </authorList>
    </citation>
    <scope>NUCLEOTIDE SEQUENCE [LARGE SCALE GENOMIC DNA]</scope>
</reference>
<evidence type="ECO:0000256" key="7">
    <source>
        <dbReference type="ARBA" id="ARBA00022723"/>
    </source>
</evidence>
<accession>A0A2M6W6S4</accession>
<keyword evidence="5 10" id="KW-0031">Aminopeptidase</keyword>
<evidence type="ECO:0000313" key="10">
    <source>
        <dbReference type="EMBL" id="PIT88486.1"/>
    </source>
</evidence>
<dbReference type="InterPro" id="IPR052170">
    <property type="entry name" value="M29_Exopeptidase"/>
</dbReference>
<evidence type="ECO:0000256" key="8">
    <source>
        <dbReference type="ARBA" id="ARBA00022801"/>
    </source>
</evidence>
<evidence type="ECO:0000256" key="4">
    <source>
        <dbReference type="ARBA" id="ARBA00008236"/>
    </source>
</evidence>
<dbReference type="GO" id="GO:0046872">
    <property type="term" value="F:metal ion binding"/>
    <property type="evidence" value="ECO:0007669"/>
    <property type="project" value="UniProtKB-KW"/>
</dbReference>
<gene>
    <name evidence="10" type="ORF">COU29_01745</name>
</gene>
<keyword evidence="6" id="KW-0645">Protease</keyword>
<keyword evidence="8" id="KW-0378">Hydrolase</keyword>